<keyword evidence="7" id="KW-1185">Reference proteome</keyword>
<dbReference type="PANTHER" id="PTHR43400">
    <property type="entry name" value="FUMARATE REDUCTASE"/>
    <property type="match status" value="1"/>
</dbReference>
<evidence type="ECO:0000256" key="2">
    <source>
        <dbReference type="ARBA" id="ARBA00022630"/>
    </source>
</evidence>
<dbReference type="InterPro" id="IPR036188">
    <property type="entry name" value="FAD/NAD-bd_sf"/>
</dbReference>
<protein>
    <submittedName>
        <fullName evidence="6">FAD-binding protein</fullName>
    </submittedName>
</protein>
<dbReference type="Pfam" id="PF00890">
    <property type="entry name" value="FAD_binding_2"/>
    <property type="match status" value="1"/>
</dbReference>
<dbReference type="Proteomes" id="UP000215884">
    <property type="component" value="Chromosome"/>
</dbReference>
<dbReference type="PANTHER" id="PTHR43400:SF10">
    <property type="entry name" value="3-OXOSTEROID 1-DEHYDROGENASE"/>
    <property type="match status" value="1"/>
</dbReference>
<dbReference type="GO" id="GO:0016491">
    <property type="term" value="F:oxidoreductase activity"/>
    <property type="evidence" value="ECO:0007669"/>
    <property type="project" value="UniProtKB-KW"/>
</dbReference>
<dbReference type="Gene3D" id="3.90.700.10">
    <property type="entry name" value="Succinate dehydrogenase/fumarate reductase flavoprotein, catalytic domain"/>
    <property type="match status" value="1"/>
</dbReference>
<dbReference type="GO" id="GO:0008202">
    <property type="term" value="P:steroid metabolic process"/>
    <property type="evidence" value="ECO:0007669"/>
    <property type="project" value="UniProtKB-ARBA"/>
</dbReference>
<dbReference type="SUPFAM" id="SSF51905">
    <property type="entry name" value="FAD/NAD(P)-binding domain"/>
    <property type="match status" value="1"/>
</dbReference>
<dbReference type="EMBL" id="CP029426">
    <property type="protein sequence ID" value="AWM01258.1"/>
    <property type="molecule type" value="Genomic_DNA"/>
</dbReference>
<proteinExistence type="predicted"/>
<dbReference type="OrthoDB" id="3178130at2"/>
<evidence type="ECO:0000256" key="1">
    <source>
        <dbReference type="ARBA" id="ARBA00001974"/>
    </source>
</evidence>
<keyword evidence="3" id="KW-0274">FAD</keyword>
<comment type="cofactor">
    <cofactor evidence="1">
        <name>FAD</name>
        <dbReference type="ChEBI" id="CHEBI:57692"/>
    </cofactor>
</comment>
<organism evidence="6 7">
    <name type="scientific">Bradyrhizobium amphicarpaeae</name>
    <dbReference type="NCBI Taxonomy" id="1404768"/>
    <lineage>
        <taxon>Bacteria</taxon>
        <taxon>Pseudomonadati</taxon>
        <taxon>Pseudomonadota</taxon>
        <taxon>Alphaproteobacteria</taxon>
        <taxon>Hyphomicrobiales</taxon>
        <taxon>Nitrobacteraceae</taxon>
        <taxon>Bradyrhizobium</taxon>
    </lineage>
</organism>
<evidence type="ECO:0000256" key="3">
    <source>
        <dbReference type="ARBA" id="ARBA00022827"/>
    </source>
</evidence>
<keyword evidence="2" id="KW-0285">Flavoprotein</keyword>
<sequence length="580" mass="62012">MAQVKRSEGIETDLLVIGAGAAGMTAALVGAQESLRVILCEKTDMVGGTTATSAGTVWIPGNRQGQRAGTPDTVQAARSYLSAMLGEHVRDPRVEMFLKAGPIVLDYLEQKTSVCFAAPPVHPDYRDLPGAAIGGRALGAIAFDGRKLGQDFCRVRPPRREFMVLGGMMIGKADIPALLAPFQSWANFRHVAGMLVRQALDRIRHHRGTRLIMGNALVARLLDSVRRSGVDLRFQTALREIICEGGGVTGAILTSPGGEVTIRARKGVVLATGGVGWSRELRERLLPEAGRRWSLTPPSTTGDGILAAERIGGVIAHDLESPALWMPSSVMTQADGHVSVFPHIMLDRAKPGLLAVNKEGRRFVNEADSYHDFVAAMLRSNASATPAFLICDGGFIRDFGIGLVHPGTKDLTRFVKAGYLIEGQTIEQLAQEIDVDHHGLRQTVDRYNAFAETGIDEEFGRGSSELNRVNGDPHYRPNPCLRRIGPGPFYAVAVWPSDLASSAGLATDSYGRVLSRDGAHIPGLYAVGTDASSIFRGTYPGPGTMIGPAMVFGWCAAMDAAGTLGSHCDQPERQGSTCAD</sequence>
<reference evidence="6 7" key="2">
    <citation type="journal article" date="2019" name="Int. J. Syst. Evol. Microbiol.">
        <title>Description and complete genome sequence of Bradyrhizobium amphicarpaeae sp. nov., harbouring photosystem and nitrogen-fixation genes.</title>
        <authorList>
            <person name="Bromfield E.S.P."/>
            <person name="Cloutier S."/>
            <person name="Nguyen H.D.T."/>
        </authorList>
    </citation>
    <scope>NUCLEOTIDE SEQUENCE [LARGE SCALE GENOMIC DNA]</scope>
    <source>
        <strain evidence="6 7">39S1MB</strain>
    </source>
</reference>
<evidence type="ECO:0000313" key="7">
    <source>
        <dbReference type="Proteomes" id="UP000215884"/>
    </source>
</evidence>
<dbReference type="PRINTS" id="PR00411">
    <property type="entry name" value="PNDRDTASEI"/>
</dbReference>
<evidence type="ECO:0000313" key="6">
    <source>
        <dbReference type="EMBL" id="AWM01258.1"/>
    </source>
</evidence>
<accession>A0A2U8PVR9</accession>
<dbReference type="RefSeq" id="WP_094890266.1">
    <property type="nucleotide sequence ID" value="NZ_CP029426.2"/>
</dbReference>
<dbReference type="AlphaFoldDB" id="A0A2U8PVR9"/>
<keyword evidence="4" id="KW-0560">Oxidoreductase</keyword>
<evidence type="ECO:0000256" key="4">
    <source>
        <dbReference type="ARBA" id="ARBA00023002"/>
    </source>
</evidence>
<reference evidence="6 7" key="1">
    <citation type="journal article" date="2017" name="Syst. Appl. Microbiol.">
        <title>Soybeans inoculated with root zone soils of Canadian native legumes harbour diverse and novel Bradyrhizobium spp. that possess agricultural potential.</title>
        <authorList>
            <person name="Bromfield E.S.P."/>
            <person name="Cloutier S."/>
            <person name="Tambong J.T."/>
            <person name="Tran Thi T.V."/>
        </authorList>
    </citation>
    <scope>NUCLEOTIDE SEQUENCE [LARGE SCALE GENOMIC DNA]</scope>
    <source>
        <strain evidence="6 7">39S1MB</strain>
    </source>
</reference>
<dbReference type="InterPro" id="IPR050315">
    <property type="entry name" value="FAD-oxidoreductase_2"/>
</dbReference>
<dbReference type="InterPro" id="IPR027477">
    <property type="entry name" value="Succ_DH/fumarate_Rdtase_cat_sf"/>
</dbReference>
<gene>
    <name evidence="6" type="ORF">CIT40_15270</name>
</gene>
<evidence type="ECO:0000259" key="5">
    <source>
        <dbReference type="Pfam" id="PF00890"/>
    </source>
</evidence>
<dbReference type="SUPFAM" id="SSF56425">
    <property type="entry name" value="Succinate dehydrogenase/fumarate reductase flavoprotein, catalytic domain"/>
    <property type="match status" value="1"/>
</dbReference>
<dbReference type="Gene3D" id="3.50.50.60">
    <property type="entry name" value="FAD/NAD(P)-binding domain"/>
    <property type="match status" value="3"/>
</dbReference>
<name>A0A2U8PVR9_9BRAD</name>
<dbReference type="InterPro" id="IPR003953">
    <property type="entry name" value="FAD-dep_OxRdtase_2_FAD-bd"/>
</dbReference>
<dbReference type="KEGG" id="brq:CIT40_15270"/>
<feature type="domain" description="FAD-dependent oxidoreductase 2 FAD-binding" evidence="5">
    <location>
        <begin position="13"/>
        <end position="544"/>
    </location>
</feature>